<dbReference type="Proteomes" id="UP000263833">
    <property type="component" value="Unassembled WGS sequence"/>
</dbReference>
<protein>
    <submittedName>
        <fullName evidence="1">Uncharacterized protein</fullName>
    </submittedName>
</protein>
<evidence type="ECO:0000313" key="2">
    <source>
        <dbReference type="Proteomes" id="UP000263833"/>
    </source>
</evidence>
<accession>A0A371BIM8</accession>
<comment type="caution">
    <text evidence="1">The sequence shown here is derived from an EMBL/GenBank/DDBJ whole genome shotgun (WGS) entry which is preliminary data.</text>
</comment>
<evidence type="ECO:0000313" key="1">
    <source>
        <dbReference type="EMBL" id="RDV07415.1"/>
    </source>
</evidence>
<name>A0A371BIM8_9SPHN</name>
<organism evidence="1 2">
    <name type="scientific">Sphingorhabdus pulchriflava</name>
    <dbReference type="NCBI Taxonomy" id="2292257"/>
    <lineage>
        <taxon>Bacteria</taxon>
        <taxon>Pseudomonadati</taxon>
        <taxon>Pseudomonadota</taxon>
        <taxon>Alphaproteobacteria</taxon>
        <taxon>Sphingomonadales</taxon>
        <taxon>Sphingomonadaceae</taxon>
        <taxon>Sphingorhabdus</taxon>
    </lineage>
</organism>
<dbReference type="EMBL" id="QRGP01000001">
    <property type="protein sequence ID" value="RDV07415.1"/>
    <property type="molecule type" value="Genomic_DNA"/>
</dbReference>
<proteinExistence type="predicted"/>
<dbReference type="RefSeq" id="WP_147291709.1">
    <property type="nucleotide sequence ID" value="NZ_QRGP01000001.1"/>
</dbReference>
<dbReference type="OrthoDB" id="9926105at2"/>
<reference evidence="2" key="1">
    <citation type="submission" date="2018-08" db="EMBL/GenBank/DDBJ databases">
        <authorList>
            <person name="Kim S.-J."/>
            <person name="Jung G.-Y."/>
        </authorList>
    </citation>
    <scope>NUCLEOTIDE SEQUENCE [LARGE SCALE GENOMIC DNA]</scope>
    <source>
        <strain evidence="2">GY_G</strain>
    </source>
</reference>
<dbReference type="AlphaFoldDB" id="A0A371BIM8"/>
<sequence>MQPVLQPPLTPNGSTAVVILTPLPDPGFSVLGGGQVPAKAETGISVTLQPTAGQIQNPVVHRPRPYTKPVDSPTVTQPPVVLKPLDQLDYVTPGGGQRPITSGNNQTTIYQPVGDPKLNQLDPLLHVATEAGRHPAHNLPAFETPSGAAQCLLSGFGRRYWIDDKGVRHETGIPASLRGFGPIMRDVPAFTHHSAGCVLLVYRREDRQERN</sequence>
<gene>
    <name evidence="1" type="ORF">DXH95_08735</name>
</gene>
<keyword evidence="2" id="KW-1185">Reference proteome</keyword>